<sequence>MQEDMHYYGTYAMARAAGLEVKHARVIAYAAQYVDDSTANDSEVHKDGGMFQTIATAHTNSEAIENAVADHVEQRHVWVPFHFFPGGKGDTLSKKLTCVKDSELAQKMVKNHIRHAVSVKNEYGLTLMGIMAHVYADTFSHYGFSGVSSRNNKVDGTSFELDVKDPEVKAYIMNKFSSFLTKYTPRFIIKNYRNIASRGASIATGALGHGAVGTYPDRPFLRWRFNFKKDNRDSGWRDNPATFLEACEKLHAAFRDYAEKAGISKKPVPFDSIKGKVDEILRLESAKEGRIKAWIEAISSGELFEIEDYEALHFSKHDWEQQKDDFEYIEHSHEMKKKEVYQFHQAAIYHRDYTLKNLLPKHGIVVL</sequence>
<dbReference type="EMBL" id="VNIB01000004">
    <property type="protein sequence ID" value="TYO99110.1"/>
    <property type="molecule type" value="Genomic_DNA"/>
</dbReference>
<keyword evidence="2" id="KW-1185">Reference proteome</keyword>
<reference evidence="1 2" key="1">
    <citation type="submission" date="2019-07" db="EMBL/GenBank/DDBJ databases">
        <title>Genomic Encyclopedia of Type Strains, Phase IV (KMG-IV): sequencing the most valuable type-strain genomes for metagenomic binning, comparative biology and taxonomic classification.</title>
        <authorList>
            <person name="Goeker M."/>
        </authorList>
    </citation>
    <scope>NUCLEOTIDE SEQUENCE [LARGE SCALE GENOMIC DNA]</scope>
    <source>
        <strain evidence="1 2">SS015</strain>
    </source>
</reference>
<comment type="caution">
    <text evidence="1">The sequence shown here is derived from an EMBL/GenBank/DDBJ whole genome shotgun (WGS) entry which is preliminary data.</text>
</comment>
<dbReference type="Pfam" id="PF20551">
    <property type="entry name" value="DUF6765"/>
    <property type="match status" value="1"/>
</dbReference>
<dbReference type="AlphaFoldDB" id="A0A5D3WND1"/>
<protein>
    <submittedName>
        <fullName evidence="1">Uncharacterized protein</fullName>
    </submittedName>
</protein>
<name>A0A5D3WND1_9BACT</name>
<proteinExistence type="predicted"/>
<dbReference type="InterPro" id="IPR046653">
    <property type="entry name" value="DUF6765"/>
</dbReference>
<evidence type="ECO:0000313" key="2">
    <source>
        <dbReference type="Proteomes" id="UP000324159"/>
    </source>
</evidence>
<dbReference type="OrthoDB" id="569000at2"/>
<gene>
    <name evidence="1" type="ORF">EDC39_104234</name>
</gene>
<accession>A0A5D3WND1</accession>
<dbReference type="Proteomes" id="UP000324159">
    <property type="component" value="Unassembled WGS sequence"/>
</dbReference>
<organism evidence="1 2">
    <name type="scientific">Geothermobacter ehrlichii</name>
    <dbReference type="NCBI Taxonomy" id="213224"/>
    <lineage>
        <taxon>Bacteria</taxon>
        <taxon>Pseudomonadati</taxon>
        <taxon>Thermodesulfobacteriota</taxon>
        <taxon>Desulfuromonadia</taxon>
        <taxon>Desulfuromonadales</taxon>
        <taxon>Geothermobacteraceae</taxon>
        <taxon>Geothermobacter</taxon>
    </lineage>
</organism>
<evidence type="ECO:0000313" key="1">
    <source>
        <dbReference type="EMBL" id="TYO99110.1"/>
    </source>
</evidence>
<dbReference type="RefSeq" id="WP_148895573.1">
    <property type="nucleotide sequence ID" value="NZ_VNIB01000004.1"/>
</dbReference>